<evidence type="ECO:0000313" key="2">
    <source>
        <dbReference type="EMBL" id="KAK2737842.1"/>
    </source>
</evidence>
<organism evidence="2 3">
    <name type="scientific">Colletotrichum kahawae</name>
    <name type="common">Coffee berry disease fungus</name>
    <dbReference type="NCBI Taxonomy" id="34407"/>
    <lineage>
        <taxon>Eukaryota</taxon>
        <taxon>Fungi</taxon>
        <taxon>Dikarya</taxon>
        <taxon>Ascomycota</taxon>
        <taxon>Pezizomycotina</taxon>
        <taxon>Sordariomycetes</taxon>
        <taxon>Hypocreomycetidae</taxon>
        <taxon>Glomerellales</taxon>
        <taxon>Glomerellaceae</taxon>
        <taxon>Colletotrichum</taxon>
        <taxon>Colletotrichum gloeosporioides species complex</taxon>
    </lineage>
</organism>
<proteinExistence type="predicted"/>
<protein>
    <submittedName>
        <fullName evidence="2">Uncharacterized protein</fullName>
    </submittedName>
</protein>
<dbReference type="EMBL" id="VYYT01000393">
    <property type="protein sequence ID" value="KAK2737842.1"/>
    <property type="molecule type" value="Genomic_DNA"/>
</dbReference>
<sequence>MPPSKRKRSMDESDSPGSNGSEPRDDSDNDGHHGSVASGTHMLGLGQDYVPSWTERDAFREWYQNWKDSIIQTFDLNPRPFILDQKTTDSEIQITIHRTIKAGTNQSEKELLGYIKFIKQTGT</sequence>
<evidence type="ECO:0000313" key="3">
    <source>
        <dbReference type="Proteomes" id="UP001281614"/>
    </source>
</evidence>
<name>A0AAE0D343_COLKA</name>
<gene>
    <name evidence="2" type="ORF">CKAH01_18817</name>
</gene>
<feature type="region of interest" description="Disordered" evidence="1">
    <location>
        <begin position="1"/>
        <end position="44"/>
    </location>
</feature>
<dbReference type="AlphaFoldDB" id="A0AAE0D343"/>
<evidence type="ECO:0000256" key="1">
    <source>
        <dbReference type="SAM" id="MobiDB-lite"/>
    </source>
</evidence>
<reference evidence="2" key="1">
    <citation type="submission" date="2023-02" db="EMBL/GenBank/DDBJ databases">
        <title>Colletotrichum kahawae CIFC_Que2 genome sequencing and assembly.</title>
        <authorList>
            <person name="Baroncelli R."/>
        </authorList>
    </citation>
    <scope>NUCLEOTIDE SEQUENCE</scope>
    <source>
        <strain evidence="2">CIFC_Que2</strain>
    </source>
</reference>
<dbReference type="Proteomes" id="UP001281614">
    <property type="component" value="Unassembled WGS sequence"/>
</dbReference>
<accession>A0AAE0D343</accession>
<comment type="caution">
    <text evidence="2">The sequence shown here is derived from an EMBL/GenBank/DDBJ whole genome shotgun (WGS) entry which is preliminary data.</text>
</comment>
<keyword evidence="3" id="KW-1185">Reference proteome</keyword>
<feature type="compositionally biased region" description="Basic and acidic residues" evidence="1">
    <location>
        <begin position="22"/>
        <end position="33"/>
    </location>
</feature>